<dbReference type="Proteomes" id="UP000182332">
    <property type="component" value="Unassembled WGS sequence"/>
</dbReference>
<feature type="non-terminal residue" evidence="1">
    <location>
        <position position="67"/>
    </location>
</feature>
<reference evidence="1 2" key="1">
    <citation type="submission" date="2016-10" db="EMBL/GenBank/DDBJ databases">
        <authorList>
            <person name="de Groot N.N."/>
        </authorList>
    </citation>
    <scope>NUCLEOTIDE SEQUENCE [LARGE SCALE GENOMIC DNA]</scope>
    <source>
        <strain evidence="1 2">DSM 11363</strain>
    </source>
</reference>
<evidence type="ECO:0000313" key="2">
    <source>
        <dbReference type="Proteomes" id="UP000182332"/>
    </source>
</evidence>
<sequence length="67" mass="7472">MVDVDKSYILFSSVVIEIASKKFNAGVSHEEAEPFVKALYEKYIGLNLPQPDLTWISATPKSAKAWV</sequence>
<name>A0A1I0I1B8_9PSED</name>
<dbReference type="RefSeq" id="WP_217648324.1">
    <property type="nucleotide sequence ID" value="NZ_FOHW01000031.1"/>
</dbReference>
<organism evidence="1 2">
    <name type="scientific">Pseudomonas graminis</name>
    <dbReference type="NCBI Taxonomy" id="158627"/>
    <lineage>
        <taxon>Bacteria</taxon>
        <taxon>Pseudomonadati</taxon>
        <taxon>Pseudomonadota</taxon>
        <taxon>Gammaproteobacteria</taxon>
        <taxon>Pseudomonadales</taxon>
        <taxon>Pseudomonadaceae</taxon>
        <taxon>Pseudomonas</taxon>
    </lineage>
</organism>
<evidence type="ECO:0000313" key="1">
    <source>
        <dbReference type="EMBL" id="SET90247.1"/>
    </source>
</evidence>
<proteinExistence type="predicted"/>
<dbReference type="AlphaFoldDB" id="A0A1I0I1B8"/>
<dbReference type="EMBL" id="FOHW01000031">
    <property type="protein sequence ID" value="SET90247.1"/>
    <property type="molecule type" value="Genomic_DNA"/>
</dbReference>
<protein>
    <submittedName>
        <fullName evidence="1">Uncharacterized protein</fullName>
    </submittedName>
</protein>
<accession>A0A1I0I1B8</accession>
<gene>
    <name evidence="1" type="ORF">SAMN05216197_13167</name>
</gene>